<reference evidence="7 9" key="2">
    <citation type="submission" date="2018-11" db="EMBL/GenBank/DDBJ databases">
        <title>Vibrio ponticus strain CAIM 1751 pathogenic for the snapper Lutjanus guttatus.</title>
        <authorList>
            <person name="Soto-Rodriguez S."/>
            <person name="Lozano-Olvera R."/>
            <person name="Gomez-Gil B."/>
        </authorList>
    </citation>
    <scope>NUCLEOTIDE SEQUENCE [LARGE SCALE GENOMIC DNA]</scope>
    <source>
        <strain evidence="7 9">CAIM 1751</strain>
    </source>
</reference>
<protein>
    <submittedName>
        <fullName evidence="7">GFA family protein</fullName>
    </submittedName>
</protein>
<dbReference type="InterPro" id="IPR011057">
    <property type="entry name" value="Mss4-like_sf"/>
</dbReference>
<gene>
    <name evidence="6" type="ORF">BIY21_11110</name>
    <name evidence="7" type="ORF">EGH82_15235</name>
</gene>
<dbReference type="PANTHER" id="PTHR33337:SF40">
    <property type="entry name" value="CENP-V_GFA DOMAIN-CONTAINING PROTEIN-RELATED"/>
    <property type="match status" value="1"/>
</dbReference>
<evidence type="ECO:0000259" key="5">
    <source>
        <dbReference type="PROSITE" id="PS51891"/>
    </source>
</evidence>
<dbReference type="Gene3D" id="3.90.1590.10">
    <property type="entry name" value="glutathione-dependent formaldehyde- activating enzyme (gfa)"/>
    <property type="match status" value="1"/>
</dbReference>
<evidence type="ECO:0000313" key="9">
    <source>
        <dbReference type="Proteomes" id="UP000278792"/>
    </source>
</evidence>
<dbReference type="EMBL" id="MJMI01000084">
    <property type="protein sequence ID" value="OLQ93757.1"/>
    <property type="molecule type" value="Genomic_DNA"/>
</dbReference>
<evidence type="ECO:0000256" key="2">
    <source>
        <dbReference type="ARBA" id="ARBA00022723"/>
    </source>
</evidence>
<dbReference type="InterPro" id="IPR006913">
    <property type="entry name" value="CENP-V/GFA"/>
</dbReference>
<name>A0A3N3DXL5_9VIBR</name>
<keyword evidence="8" id="KW-1185">Reference proteome</keyword>
<evidence type="ECO:0000256" key="4">
    <source>
        <dbReference type="ARBA" id="ARBA00023239"/>
    </source>
</evidence>
<dbReference type="RefSeq" id="WP_075649157.1">
    <property type="nucleotide sequence ID" value="NZ_AP019658.1"/>
</dbReference>
<dbReference type="GO" id="GO:0016846">
    <property type="term" value="F:carbon-sulfur lyase activity"/>
    <property type="evidence" value="ECO:0007669"/>
    <property type="project" value="InterPro"/>
</dbReference>
<evidence type="ECO:0000256" key="1">
    <source>
        <dbReference type="ARBA" id="ARBA00005495"/>
    </source>
</evidence>
<dbReference type="OrthoDB" id="9786619at2"/>
<reference evidence="6 8" key="1">
    <citation type="submission" date="2016-09" db="EMBL/GenBank/DDBJ databases">
        <title>Genomic Taxonomy of the Vibrionaceae.</title>
        <authorList>
            <person name="Gonzalez-Castillo A."/>
            <person name="Gomez-Gil B."/>
            <person name="Enciso-Ibarra K."/>
        </authorList>
    </citation>
    <scope>NUCLEOTIDE SEQUENCE [LARGE SCALE GENOMIC DNA]</scope>
    <source>
        <strain evidence="6 8">CAIM 1731</strain>
    </source>
</reference>
<proteinExistence type="inferred from homology"/>
<dbReference type="AlphaFoldDB" id="A0A3N3DXL5"/>
<dbReference type="EMBL" id="RKIK01000051">
    <property type="protein sequence ID" value="ROV59146.1"/>
    <property type="molecule type" value="Genomic_DNA"/>
</dbReference>
<accession>A0A3N3DXL5</accession>
<keyword evidence="3" id="KW-0862">Zinc</keyword>
<dbReference type="PROSITE" id="PS51891">
    <property type="entry name" value="CENP_V_GFA"/>
    <property type="match status" value="1"/>
</dbReference>
<dbReference type="GO" id="GO:0046872">
    <property type="term" value="F:metal ion binding"/>
    <property type="evidence" value="ECO:0007669"/>
    <property type="project" value="UniProtKB-KW"/>
</dbReference>
<evidence type="ECO:0000256" key="3">
    <source>
        <dbReference type="ARBA" id="ARBA00022833"/>
    </source>
</evidence>
<dbReference type="Proteomes" id="UP000278792">
    <property type="component" value="Unassembled WGS sequence"/>
</dbReference>
<sequence>MSYPIEGKCQCGQVTYQLKAAPQMVAACHCTECQKLATAPFSVTAVVKAEDIEFSGEMGEWSRPTDSGNINAAKFCTGCGNRIYHLNPQEPQLIKLKLKPVALEDDSIFEPKVHVWVKEKVSWYQIPEGVKALDGQP</sequence>
<dbReference type="PANTHER" id="PTHR33337">
    <property type="entry name" value="GFA DOMAIN-CONTAINING PROTEIN"/>
    <property type="match status" value="1"/>
</dbReference>
<keyword evidence="2" id="KW-0479">Metal-binding</keyword>
<comment type="caution">
    <text evidence="7">The sequence shown here is derived from an EMBL/GenBank/DDBJ whole genome shotgun (WGS) entry which is preliminary data.</text>
</comment>
<comment type="similarity">
    <text evidence="1">Belongs to the Gfa family.</text>
</comment>
<evidence type="ECO:0000313" key="6">
    <source>
        <dbReference type="EMBL" id="OLQ93757.1"/>
    </source>
</evidence>
<keyword evidence="4" id="KW-0456">Lyase</keyword>
<dbReference type="Proteomes" id="UP000186206">
    <property type="component" value="Unassembled WGS sequence"/>
</dbReference>
<feature type="domain" description="CENP-V/GFA" evidence="5">
    <location>
        <begin position="5"/>
        <end position="110"/>
    </location>
</feature>
<organism evidence="7 9">
    <name type="scientific">Vibrio ponticus</name>
    <dbReference type="NCBI Taxonomy" id="265668"/>
    <lineage>
        <taxon>Bacteria</taxon>
        <taxon>Pseudomonadati</taxon>
        <taxon>Pseudomonadota</taxon>
        <taxon>Gammaproteobacteria</taxon>
        <taxon>Vibrionales</taxon>
        <taxon>Vibrionaceae</taxon>
        <taxon>Vibrio</taxon>
    </lineage>
</organism>
<evidence type="ECO:0000313" key="7">
    <source>
        <dbReference type="EMBL" id="ROV59146.1"/>
    </source>
</evidence>
<dbReference type="SUPFAM" id="SSF51316">
    <property type="entry name" value="Mss4-like"/>
    <property type="match status" value="1"/>
</dbReference>
<evidence type="ECO:0000313" key="8">
    <source>
        <dbReference type="Proteomes" id="UP000186206"/>
    </source>
</evidence>
<dbReference type="Pfam" id="PF04828">
    <property type="entry name" value="GFA"/>
    <property type="match status" value="1"/>
</dbReference>